<dbReference type="EMBL" id="OMKW01000002">
    <property type="protein sequence ID" value="SPF29241.1"/>
    <property type="molecule type" value="Genomic_DNA"/>
</dbReference>
<evidence type="ECO:0000313" key="3">
    <source>
        <dbReference type="Proteomes" id="UP000244932"/>
    </source>
</evidence>
<gene>
    <name evidence="2" type="ORF">POI8812_01548</name>
</gene>
<dbReference type="RefSeq" id="WP_108781956.1">
    <property type="nucleotide sequence ID" value="NZ_OMKW01000002.1"/>
</dbReference>
<protein>
    <recommendedName>
        <fullName evidence="1">DUF6194 domain-containing protein</fullName>
    </recommendedName>
</protein>
<dbReference type="InterPro" id="IPR045676">
    <property type="entry name" value="DUF6194"/>
</dbReference>
<proteinExistence type="predicted"/>
<reference evidence="2 3" key="1">
    <citation type="submission" date="2018-03" db="EMBL/GenBank/DDBJ databases">
        <authorList>
            <person name="Keele B.F."/>
        </authorList>
    </citation>
    <scope>NUCLEOTIDE SEQUENCE [LARGE SCALE GENOMIC DNA]</scope>
    <source>
        <strain evidence="2 3">CeCT 8812</strain>
    </source>
</reference>
<feature type="domain" description="DUF6194" evidence="1">
    <location>
        <begin position="1"/>
        <end position="147"/>
    </location>
</feature>
<accession>A0A2R8AAK4</accession>
<evidence type="ECO:0000313" key="2">
    <source>
        <dbReference type="EMBL" id="SPF29241.1"/>
    </source>
</evidence>
<dbReference type="Pfam" id="PF19694">
    <property type="entry name" value="DUF6194"/>
    <property type="match status" value="1"/>
</dbReference>
<organism evidence="2 3">
    <name type="scientific">Pontivivens insulae</name>
    <dbReference type="NCBI Taxonomy" id="1639689"/>
    <lineage>
        <taxon>Bacteria</taxon>
        <taxon>Pseudomonadati</taxon>
        <taxon>Pseudomonadota</taxon>
        <taxon>Alphaproteobacteria</taxon>
        <taxon>Rhodobacterales</taxon>
        <taxon>Paracoccaceae</taxon>
        <taxon>Pontivivens</taxon>
    </lineage>
</organism>
<keyword evidence="3" id="KW-1185">Reference proteome</keyword>
<sequence>MTPNLLIEAIRRRHPDLILTESWGEQALFLNPLGALKRGVYVATIKQKDGENDRASQIDRPGIWRLNVGVPPSRFEAEFGPRPARPAKGGVIGGDWDFTELNRLTPHPVYGWMGWLAILNPSESRWPQIAELIDAAHAKATIAARKRVAALT</sequence>
<dbReference type="Proteomes" id="UP000244932">
    <property type="component" value="Unassembled WGS sequence"/>
</dbReference>
<evidence type="ECO:0000259" key="1">
    <source>
        <dbReference type="Pfam" id="PF19694"/>
    </source>
</evidence>
<dbReference type="AlphaFoldDB" id="A0A2R8AAK4"/>
<dbReference type="OrthoDB" id="9783727at2"/>
<name>A0A2R8AAK4_9RHOB</name>